<evidence type="ECO:0000256" key="2">
    <source>
        <dbReference type="ARBA" id="ARBA00022448"/>
    </source>
</evidence>
<evidence type="ECO:0000256" key="6">
    <source>
        <dbReference type="SAM" id="Phobius"/>
    </source>
</evidence>
<feature type="transmembrane region" description="Helical" evidence="6">
    <location>
        <begin position="142"/>
        <end position="163"/>
    </location>
</feature>
<feature type="transmembrane region" description="Helical" evidence="6">
    <location>
        <begin position="95"/>
        <end position="115"/>
    </location>
</feature>
<sequence length="340" mass="37533">MSASTSSLGFWSLGSNWRYCCCCGADIGGGLITLFGWPSIFFINIPLGILIIILAYRFLPECKCNPKEGFDLIGLILLTLSLGTISFSLMEWDSYELIFSVFMFLLGIAMLLFFCMQQKFNQSKYPIIPFGIFYANNYSKMLIVIGLNAIAILTLIITLSIYLQTTLKINPIYTGFVIAPASLCSIIISTLIGKLSTKFSLFALLKSGLFVTALGIMILIFNVFNKTSIEIFIMSMVIIGIGNGLTVAPMNLLAMENVSSDLVGAASGFLNTVRQLGMALAGIVLGCILQGSQSRSPMFYRIFNDRDYVIMFSFLLPFLFIVFGFAIVMSIRVFSCRNKP</sequence>
<keyword evidence="5 6" id="KW-0472">Membrane</keyword>
<dbReference type="InterPro" id="IPR020846">
    <property type="entry name" value="MFS_dom"/>
</dbReference>
<proteinExistence type="predicted"/>
<feature type="transmembrane region" description="Helical" evidence="6">
    <location>
        <begin position="35"/>
        <end position="58"/>
    </location>
</feature>
<dbReference type="InterPro" id="IPR011701">
    <property type="entry name" value="MFS"/>
</dbReference>
<dbReference type="GO" id="GO:0016020">
    <property type="term" value="C:membrane"/>
    <property type="evidence" value="ECO:0007669"/>
    <property type="project" value="UniProtKB-SubCell"/>
</dbReference>
<evidence type="ECO:0000313" key="8">
    <source>
        <dbReference type="EMBL" id="OVZ84570.1"/>
    </source>
</evidence>
<evidence type="ECO:0000256" key="5">
    <source>
        <dbReference type="ARBA" id="ARBA00023136"/>
    </source>
</evidence>
<dbReference type="PANTHER" id="PTHR42718:SF9">
    <property type="entry name" value="MAJOR FACILITATOR SUPERFAMILY MULTIDRUG TRANSPORTER MFSC"/>
    <property type="match status" value="1"/>
</dbReference>
<dbReference type="Proteomes" id="UP000196440">
    <property type="component" value="Unassembled WGS sequence"/>
</dbReference>
<comment type="subcellular location">
    <subcellularLocation>
        <location evidence="1">Membrane</location>
        <topology evidence="1">Multi-pass membrane protein</topology>
    </subcellularLocation>
</comment>
<feature type="transmembrane region" description="Helical" evidence="6">
    <location>
        <begin position="275"/>
        <end position="292"/>
    </location>
</feature>
<organism evidence="8 9">
    <name type="scientific">Yersinia intermedia</name>
    <dbReference type="NCBI Taxonomy" id="631"/>
    <lineage>
        <taxon>Bacteria</taxon>
        <taxon>Pseudomonadati</taxon>
        <taxon>Pseudomonadota</taxon>
        <taxon>Gammaproteobacteria</taxon>
        <taxon>Enterobacterales</taxon>
        <taxon>Yersiniaceae</taxon>
        <taxon>Yersinia</taxon>
    </lineage>
</organism>
<dbReference type="EMBL" id="NHOI01000025">
    <property type="protein sequence ID" value="OVZ84570.1"/>
    <property type="molecule type" value="Genomic_DNA"/>
</dbReference>
<feature type="transmembrane region" description="Helical" evidence="6">
    <location>
        <begin position="204"/>
        <end position="225"/>
    </location>
</feature>
<dbReference type="GO" id="GO:0022857">
    <property type="term" value="F:transmembrane transporter activity"/>
    <property type="evidence" value="ECO:0007669"/>
    <property type="project" value="InterPro"/>
</dbReference>
<evidence type="ECO:0000313" key="9">
    <source>
        <dbReference type="Proteomes" id="UP000196440"/>
    </source>
</evidence>
<accession>A0A208ZVU2</accession>
<evidence type="ECO:0000259" key="7">
    <source>
        <dbReference type="PROSITE" id="PS50850"/>
    </source>
</evidence>
<keyword evidence="4 6" id="KW-1133">Transmembrane helix</keyword>
<dbReference type="Gene3D" id="1.20.1720.10">
    <property type="entry name" value="Multidrug resistance protein D"/>
    <property type="match status" value="1"/>
</dbReference>
<protein>
    <recommendedName>
        <fullName evidence="7">Major facilitator superfamily (MFS) profile domain-containing protein</fullName>
    </recommendedName>
</protein>
<dbReference type="SUPFAM" id="SSF103473">
    <property type="entry name" value="MFS general substrate transporter"/>
    <property type="match status" value="1"/>
</dbReference>
<dbReference type="PROSITE" id="PS50850">
    <property type="entry name" value="MFS"/>
    <property type="match status" value="1"/>
</dbReference>
<keyword evidence="3 6" id="KW-0812">Transmembrane</keyword>
<name>A0A208ZVU2_YERIN</name>
<feature type="transmembrane region" description="Helical" evidence="6">
    <location>
        <begin position="70"/>
        <end position="89"/>
    </location>
</feature>
<comment type="caution">
    <text evidence="8">The sequence shown here is derived from an EMBL/GenBank/DDBJ whole genome shotgun (WGS) entry which is preliminary data.</text>
</comment>
<feature type="transmembrane region" description="Helical" evidence="6">
    <location>
        <begin position="169"/>
        <end position="192"/>
    </location>
</feature>
<feature type="transmembrane region" description="Helical" evidence="6">
    <location>
        <begin position="312"/>
        <end position="334"/>
    </location>
</feature>
<dbReference type="AlphaFoldDB" id="A0A208ZVU2"/>
<feature type="transmembrane region" description="Helical" evidence="6">
    <location>
        <begin position="231"/>
        <end position="254"/>
    </location>
</feature>
<keyword evidence="2" id="KW-0813">Transport</keyword>
<dbReference type="Gene3D" id="1.20.1250.20">
    <property type="entry name" value="MFS general substrate transporter like domains"/>
    <property type="match status" value="1"/>
</dbReference>
<reference evidence="8 9" key="1">
    <citation type="submission" date="2017-05" db="EMBL/GenBank/DDBJ databases">
        <title>Whole genome sequencing of Yersinia kristensenii.</title>
        <authorList>
            <person name="Campioni F."/>
        </authorList>
    </citation>
    <scope>NUCLEOTIDE SEQUENCE [LARGE SCALE GENOMIC DNA]</scope>
    <source>
        <strain evidence="8 9">CFSAN060536</strain>
    </source>
</reference>
<dbReference type="PANTHER" id="PTHR42718">
    <property type="entry name" value="MAJOR FACILITATOR SUPERFAMILY MULTIDRUG TRANSPORTER MFSC"/>
    <property type="match status" value="1"/>
</dbReference>
<evidence type="ECO:0000256" key="3">
    <source>
        <dbReference type="ARBA" id="ARBA00022692"/>
    </source>
</evidence>
<evidence type="ECO:0000256" key="1">
    <source>
        <dbReference type="ARBA" id="ARBA00004141"/>
    </source>
</evidence>
<gene>
    <name evidence="8" type="ORF">CBW57_15750</name>
</gene>
<evidence type="ECO:0000256" key="4">
    <source>
        <dbReference type="ARBA" id="ARBA00022989"/>
    </source>
</evidence>
<dbReference type="Pfam" id="PF07690">
    <property type="entry name" value="MFS_1"/>
    <property type="match status" value="1"/>
</dbReference>
<dbReference type="InterPro" id="IPR036259">
    <property type="entry name" value="MFS_trans_sf"/>
</dbReference>
<feature type="domain" description="Major facilitator superfamily (MFS) profile" evidence="7">
    <location>
        <begin position="1"/>
        <end position="340"/>
    </location>
</feature>